<dbReference type="Gene3D" id="1.10.10.10">
    <property type="entry name" value="Winged helix-like DNA-binding domain superfamily/Winged helix DNA-binding domain"/>
    <property type="match status" value="1"/>
</dbReference>
<keyword evidence="4" id="KW-0804">Transcription</keyword>
<dbReference type="InterPro" id="IPR014284">
    <property type="entry name" value="RNA_pol_sigma-70_dom"/>
</dbReference>
<protein>
    <recommendedName>
        <fullName evidence="5">RNA polymerase sigma-70 region 4 domain-containing protein</fullName>
    </recommendedName>
</protein>
<dbReference type="GO" id="GO:0016987">
    <property type="term" value="F:sigma factor activity"/>
    <property type="evidence" value="ECO:0007669"/>
    <property type="project" value="UniProtKB-KW"/>
</dbReference>
<evidence type="ECO:0000259" key="5">
    <source>
        <dbReference type="Pfam" id="PF04545"/>
    </source>
</evidence>
<keyword evidence="1" id="KW-0805">Transcription regulation</keyword>
<dbReference type="InterPro" id="IPR007630">
    <property type="entry name" value="RNA_pol_sigma70_r4"/>
</dbReference>
<dbReference type="NCBIfam" id="TIGR02937">
    <property type="entry name" value="sigma70-ECF"/>
    <property type="match status" value="1"/>
</dbReference>
<evidence type="ECO:0000256" key="2">
    <source>
        <dbReference type="ARBA" id="ARBA00023082"/>
    </source>
</evidence>
<gene>
    <name evidence="6" type="ORF">METZ01_LOCUS236970</name>
</gene>
<evidence type="ECO:0000256" key="3">
    <source>
        <dbReference type="ARBA" id="ARBA00023125"/>
    </source>
</evidence>
<feature type="domain" description="RNA polymerase sigma-70 region 4" evidence="5">
    <location>
        <begin position="113"/>
        <end position="158"/>
    </location>
</feature>
<dbReference type="GO" id="GO:0006352">
    <property type="term" value="P:DNA-templated transcription initiation"/>
    <property type="evidence" value="ECO:0007669"/>
    <property type="project" value="InterPro"/>
</dbReference>
<dbReference type="EMBL" id="UINC01060038">
    <property type="protein sequence ID" value="SVB84116.1"/>
    <property type="molecule type" value="Genomic_DNA"/>
</dbReference>
<evidence type="ECO:0000256" key="1">
    <source>
        <dbReference type="ARBA" id="ARBA00023015"/>
    </source>
</evidence>
<organism evidence="6">
    <name type="scientific">marine metagenome</name>
    <dbReference type="NCBI Taxonomy" id="408172"/>
    <lineage>
        <taxon>unclassified sequences</taxon>
        <taxon>metagenomes</taxon>
        <taxon>ecological metagenomes</taxon>
    </lineage>
</organism>
<dbReference type="Pfam" id="PF04545">
    <property type="entry name" value="Sigma70_r4"/>
    <property type="match status" value="1"/>
</dbReference>
<keyword evidence="3" id="KW-0238">DNA-binding</keyword>
<dbReference type="InterPro" id="IPR036388">
    <property type="entry name" value="WH-like_DNA-bd_sf"/>
</dbReference>
<proteinExistence type="predicted"/>
<dbReference type="GO" id="GO:0003677">
    <property type="term" value="F:DNA binding"/>
    <property type="evidence" value="ECO:0007669"/>
    <property type="project" value="UniProtKB-KW"/>
</dbReference>
<keyword evidence="2" id="KW-0731">Sigma factor</keyword>
<dbReference type="SUPFAM" id="SSF88659">
    <property type="entry name" value="Sigma3 and sigma4 domains of RNA polymerase sigma factors"/>
    <property type="match status" value="1"/>
</dbReference>
<dbReference type="InterPro" id="IPR013324">
    <property type="entry name" value="RNA_pol_sigma_r3/r4-like"/>
</dbReference>
<dbReference type="AlphaFoldDB" id="A0A382H9Z9"/>
<evidence type="ECO:0000313" key="6">
    <source>
        <dbReference type="EMBL" id="SVB84116.1"/>
    </source>
</evidence>
<dbReference type="PANTHER" id="PTHR30385">
    <property type="entry name" value="SIGMA FACTOR F FLAGELLAR"/>
    <property type="match status" value="1"/>
</dbReference>
<sequence>MKDKKISDKEFEEAYKNTDNRNMIRMVCASFSNTLSSDILESCGMLALWKCLRSHNKKYGQKFTSSLYRFVKWECIREVAIHNRKPILVQEMSEDFEDFDAENDEIMEFVNLLSPSQREIIYLRFYENCTFAEIGQKQGYTKQAARQNVNKSISRLRELCKQRDIFGV</sequence>
<reference evidence="6" key="1">
    <citation type="submission" date="2018-05" db="EMBL/GenBank/DDBJ databases">
        <authorList>
            <person name="Lanie J.A."/>
            <person name="Ng W.-L."/>
            <person name="Kazmierczak K.M."/>
            <person name="Andrzejewski T.M."/>
            <person name="Davidsen T.M."/>
            <person name="Wayne K.J."/>
            <person name="Tettelin H."/>
            <person name="Glass J.I."/>
            <person name="Rusch D."/>
            <person name="Podicherti R."/>
            <person name="Tsui H.-C.T."/>
            <person name="Winkler M.E."/>
        </authorList>
    </citation>
    <scope>NUCLEOTIDE SEQUENCE</scope>
</reference>
<accession>A0A382H9Z9</accession>
<name>A0A382H9Z9_9ZZZZ</name>
<evidence type="ECO:0000256" key="4">
    <source>
        <dbReference type="ARBA" id="ARBA00023163"/>
    </source>
</evidence>